<evidence type="ECO:0000313" key="2">
    <source>
        <dbReference type="Proteomes" id="UP000251692"/>
    </source>
</evidence>
<dbReference type="Proteomes" id="UP000251692">
    <property type="component" value="Unassembled WGS sequence"/>
</dbReference>
<keyword evidence="2" id="KW-1185">Reference proteome</keyword>
<organism evidence="1 2">
    <name type="scientific">Pontibacter arcticus</name>
    <dbReference type="NCBI Taxonomy" id="2080288"/>
    <lineage>
        <taxon>Bacteria</taxon>
        <taxon>Pseudomonadati</taxon>
        <taxon>Bacteroidota</taxon>
        <taxon>Cytophagia</taxon>
        <taxon>Cytophagales</taxon>
        <taxon>Hymenobacteraceae</taxon>
        <taxon>Pontibacter</taxon>
    </lineage>
</organism>
<dbReference type="OrthoDB" id="825489at2"/>
<proteinExistence type="predicted"/>
<reference evidence="1 2" key="1">
    <citation type="submission" date="2018-06" db="EMBL/GenBank/DDBJ databases">
        <authorList>
            <person name="Liu Z.-W."/>
        </authorList>
    </citation>
    <scope>NUCLEOTIDE SEQUENCE [LARGE SCALE GENOMIC DNA]</scope>
    <source>
        <strain evidence="1 2">2b14</strain>
    </source>
</reference>
<reference evidence="1 2" key="2">
    <citation type="submission" date="2018-07" db="EMBL/GenBank/DDBJ databases">
        <title>Pontibacter sp. 2b14 genomic sequence and assembly.</title>
        <authorList>
            <person name="Du Z.-J."/>
        </authorList>
    </citation>
    <scope>NUCLEOTIDE SEQUENCE [LARGE SCALE GENOMIC DNA]</scope>
    <source>
        <strain evidence="1 2">2b14</strain>
    </source>
</reference>
<name>A0A364REW9_9BACT</name>
<gene>
    <name evidence="1" type="ORF">DP923_06160</name>
</gene>
<dbReference type="RefSeq" id="WP_112304982.1">
    <property type="nucleotide sequence ID" value="NZ_QMDV01000002.1"/>
</dbReference>
<dbReference type="AlphaFoldDB" id="A0A364REW9"/>
<sequence length="128" mass="14543">MKARVIFFTVFIFIGSLLPHSDLHELSKIPVLLEHFQQHRHGTGNTLSFVDFLKMHYAHATDAQSAAEHESLPFKQMGNSAYDYFVSTPTVPHPEYFAIPIPSEQISYLNLASPSFFKGSIWQPPKHS</sequence>
<comment type="caution">
    <text evidence="1">The sequence shown here is derived from an EMBL/GenBank/DDBJ whole genome shotgun (WGS) entry which is preliminary data.</text>
</comment>
<accession>A0A364REW9</accession>
<protein>
    <submittedName>
        <fullName evidence="1">Uncharacterized protein</fullName>
    </submittedName>
</protein>
<evidence type="ECO:0000313" key="1">
    <source>
        <dbReference type="EMBL" id="RAU82833.1"/>
    </source>
</evidence>
<dbReference type="EMBL" id="QMDV01000002">
    <property type="protein sequence ID" value="RAU82833.1"/>
    <property type="molecule type" value="Genomic_DNA"/>
</dbReference>